<reference evidence="2" key="1">
    <citation type="submission" date="2022-08" db="EMBL/GenBank/DDBJ databases">
        <title>Genomic Encyclopedia of Type Strains, Phase V (KMG-V): Genome sequencing to study the core and pangenomes of soil and plant-associated prokaryotes.</title>
        <authorList>
            <person name="Whitman W."/>
        </authorList>
    </citation>
    <scope>NUCLEOTIDE SEQUENCE</scope>
    <source>
        <strain evidence="2">SP3049</strain>
    </source>
</reference>
<proteinExistence type="predicted"/>
<dbReference type="PANTHER" id="PTHR34847">
    <property type="entry name" value="NODULATION PROTEIN U"/>
    <property type="match status" value="1"/>
</dbReference>
<dbReference type="GO" id="GO:0016740">
    <property type="term" value="F:transferase activity"/>
    <property type="evidence" value="ECO:0007669"/>
    <property type="project" value="UniProtKB-KW"/>
</dbReference>
<organism evidence="2 3">
    <name type="scientific">Salinibacter ruber</name>
    <dbReference type="NCBI Taxonomy" id="146919"/>
    <lineage>
        <taxon>Bacteria</taxon>
        <taxon>Pseudomonadati</taxon>
        <taxon>Rhodothermota</taxon>
        <taxon>Rhodothermia</taxon>
        <taxon>Rhodothermales</taxon>
        <taxon>Salinibacteraceae</taxon>
        <taxon>Salinibacter</taxon>
    </lineage>
</organism>
<dbReference type="AlphaFoldDB" id="A0A9X2QBC7"/>
<name>A0A9X2QBC7_9BACT</name>
<evidence type="ECO:0000313" key="2">
    <source>
        <dbReference type="EMBL" id="MCS3712148.1"/>
    </source>
</evidence>
<comment type="caution">
    <text evidence="2">The sequence shown here is derived from an EMBL/GenBank/DDBJ whole genome shotgun (WGS) entry which is preliminary data.</text>
</comment>
<accession>A0A9X2QBC7</accession>
<dbReference type="InterPro" id="IPR051338">
    <property type="entry name" value="NodU/CmcH_Carbamoyltrnsfr"/>
</dbReference>
<dbReference type="Gene3D" id="3.90.870.20">
    <property type="entry name" value="Carbamoyltransferase, C-terminal domain"/>
    <property type="match status" value="1"/>
</dbReference>
<dbReference type="Pfam" id="PF16861">
    <property type="entry name" value="Carbam_trans_C"/>
    <property type="match status" value="1"/>
</dbReference>
<sequence length="107" mass="11670">MQQVYPVREERQGEIPAVTHVDGTGQLQAVGKDRNPVYHTLISAFAGKTGTPVVLNTSFNENEPIVESPEQVLDCFFRTATDAVVVENTLVMRQPVETAASEDTGPQ</sequence>
<dbReference type="Proteomes" id="UP001155057">
    <property type="component" value="Unassembled WGS sequence"/>
</dbReference>
<gene>
    <name evidence="2" type="ORF">GGP61_003786</name>
</gene>
<dbReference type="InterPro" id="IPR031730">
    <property type="entry name" value="Carbam_trans_C"/>
</dbReference>
<evidence type="ECO:0000313" key="3">
    <source>
        <dbReference type="Proteomes" id="UP001155057"/>
    </source>
</evidence>
<dbReference type="InterPro" id="IPR038152">
    <property type="entry name" value="Carbam_trans_C_sf"/>
</dbReference>
<dbReference type="PANTHER" id="PTHR34847:SF1">
    <property type="entry name" value="NODULATION PROTEIN U"/>
    <property type="match status" value="1"/>
</dbReference>
<keyword evidence="2" id="KW-0808">Transferase</keyword>
<feature type="domain" description="Carbamoyltransferase C-terminal" evidence="1">
    <location>
        <begin position="1"/>
        <end position="92"/>
    </location>
</feature>
<evidence type="ECO:0000259" key="1">
    <source>
        <dbReference type="Pfam" id="PF16861"/>
    </source>
</evidence>
<dbReference type="EMBL" id="JANUAE010000029">
    <property type="protein sequence ID" value="MCS3712148.1"/>
    <property type="molecule type" value="Genomic_DNA"/>
</dbReference>
<protein>
    <submittedName>
        <fullName evidence="2">NodU family carbamoyl transferase</fullName>
    </submittedName>
</protein>